<keyword evidence="9 17" id="KW-0418">Kinase</keyword>
<keyword evidence="11 14" id="KW-1133">Transmembrane helix</keyword>
<evidence type="ECO:0000256" key="8">
    <source>
        <dbReference type="ARBA" id="ARBA00022741"/>
    </source>
</evidence>
<dbReference type="InterPro" id="IPR003660">
    <property type="entry name" value="HAMP_dom"/>
</dbReference>
<evidence type="ECO:0000256" key="13">
    <source>
        <dbReference type="ARBA" id="ARBA00023136"/>
    </source>
</evidence>
<dbReference type="Proteomes" id="UP001523262">
    <property type="component" value="Unassembled WGS sequence"/>
</dbReference>
<dbReference type="SMART" id="SM00388">
    <property type="entry name" value="HisKA"/>
    <property type="match status" value="1"/>
</dbReference>
<comment type="caution">
    <text evidence="17">The sequence shown here is derived from an EMBL/GenBank/DDBJ whole genome shotgun (WGS) entry which is preliminary data.</text>
</comment>
<dbReference type="PANTHER" id="PTHR45528:SF1">
    <property type="entry name" value="SENSOR HISTIDINE KINASE CPXA"/>
    <property type="match status" value="1"/>
</dbReference>
<evidence type="ECO:0000313" key="18">
    <source>
        <dbReference type="Proteomes" id="UP001523262"/>
    </source>
</evidence>
<dbReference type="Gene3D" id="3.30.565.10">
    <property type="entry name" value="Histidine kinase-like ATPase, C-terminal domain"/>
    <property type="match status" value="1"/>
</dbReference>
<evidence type="ECO:0000256" key="4">
    <source>
        <dbReference type="ARBA" id="ARBA00022475"/>
    </source>
</evidence>
<gene>
    <name evidence="17" type="ORF">NDK43_12765</name>
</gene>
<evidence type="ECO:0000256" key="11">
    <source>
        <dbReference type="ARBA" id="ARBA00022989"/>
    </source>
</evidence>
<accession>A0ABT0WAI8</accession>
<evidence type="ECO:0000256" key="1">
    <source>
        <dbReference type="ARBA" id="ARBA00000085"/>
    </source>
</evidence>
<keyword evidence="6" id="KW-0808">Transferase</keyword>
<keyword evidence="10" id="KW-0067">ATP-binding</keyword>
<evidence type="ECO:0000256" key="12">
    <source>
        <dbReference type="ARBA" id="ARBA00023012"/>
    </source>
</evidence>
<dbReference type="PROSITE" id="PS50885">
    <property type="entry name" value="HAMP"/>
    <property type="match status" value="1"/>
</dbReference>
<dbReference type="EMBL" id="JAMQCR010000001">
    <property type="protein sequence ID" value="MCM2533105.1"/>
    <property type="molecule type" value="Genomic_DNA"/>
</dbReference>
<dbReference type="Gene3D" id="1.10.287.130">
    <property type="match status" value="1"/>
</dbReference>
<dbReference type="PRINTS" id="PR00344">
    <property type="entry name" value="BCTRLSENSOR"/>
</dbReference>
<comment type="catalytic activity">
    <reaction evidence="1">
        <text>ATP + protein L-histidine = ADP + protein N-phospho-L-histidine.</text>
        <dbReference type="EC" id="2.7.13.3"/>
    </reaction>
</comment>
<organism evidence="17 18">
    <name type="scientific">Neobacillus pocheonensis</name>
    <dbReference type="NCBI Taxonomy" id="363869"/>
    <lineage>
        <taxon>Bacteria</taxon>
        <taxon>Bacillati</taxon>
        <taxon>Bacillota</taxon>
        <taxon>Bacilli</taxon>
        <taxon>Bacillales</taxon>
        <taxon>Bacillaceae</taxon>
        <taxon>Neobacillus</taxon>
    </lineage>
</organism>
<dbReference type="SUPFAM" id="SSF55874">
    <property type="entry name" value="ATPase domain of HSP90 chaperone/DNA topoisomerase II/histidine kinase"/>
    <property type="match status" value="1"/>
</dbReference>
<comment type="subcellular location">
    <subcellularLocation>
        <location evidence="2">Cell membrane</location>
        <topology evidence="2">Multi-pass membrane protein</topology>
    </subcellularLocation>
</comment>
<reference evidence="17 18" key="1">
    <citation type="submission" date="2022-06" db="EMBL/GenBank/DDBJ databases">
        <authorList>
            <person name="Jeon C.O."/>
        </authorList>
    </citation>
    <scope>NUCLEOTIDE SEQUENCE [LARGE SCALE GENOMIC DNA]</scope>
    <source>
        <strain evidence="17 18">KCTC 13943</strain>
    </source>
</reference>
<feature type="transmembrane region" description="Helical" evidence="14">
    <location>
        <begin position="43"/>
        <end position="65"/>
    </location>
</feature>
<dbReference type="InterPro" id="IPR003661">
    <property type="entry name" value="HisK_dim/P_dom"/>
</dbReference>
<evidence type="ECO:0000256" key="9">
    <source>
        <dbReference type="ARBA" id="ARBA00022777"/>
    </source>
</evidence>
<dbReference type="SUPFAM" id="SSF47384">
    <property type="entry name" value="Homodimeric domain of signal transducing histidine kinase"/>
    <property type="match status" value="1"/>
</dbReference>
<sequence length="363" mass="41702">MQKNDHQFISIKKLDFFYPDNTEGSLFFVTDASSLARFVRSSYPLLFIGLILILIVTNGLLTYFVSKSIIRPIRELQKAAKQIKEGDLNNPIEAMSKDELGQLAQGFDEMRIRLKTSIEKQLAYEENRKELIANISHDLKTPITTIKGYVEGIRDGVANSPEKMDRYIQTIYTKSINLDHMIDELFLYSKLDLQRLPFYFERFRFDHYLQDFVEELRFDLEEMKVEISLTIDKSGDYLITGDREHLKRVITNIVDNSLKYIDKVDKKLSFSLSTLDSHILFKMEDNGPGIAEENLPLIFDRFYRADLARGTEIGGSGLGLSIAKRIIDGHQGAIWAESKKGQGTTILFTLKKAGDDHEKNINH</sequence>
<keyword evidence="18" id="KW-1185">Reference proteome</keyword>
<dbReference type="CDD" id="cd06225">
    <property type="entry name" value="HAMP"/>
    <property type="match status" value="1"/>
</dbReference>
<keyword evidence="7 14" id="KW-0812">Transmembrane</keyword>
<dbReference type="SMART" id="SM00304">
    <property type="entry name" value="HAMP"/>
    <property type="match status" value="1"/>
</dbReference>
<evidence type="ECO:0000256" key="2">
    <source>
        <dbReference type="ARBA" id="ARBA00004651"/>
    </source>
</evidence>
<evidence type="ECO:0000256" key="6">
    <source>
        <dbReference type="ARBA" id="ARBA00022679"/>
    </source>
</evidence>
<evidence type="ECO:0000256" key="3">
    <source>
        <dbReference type="ARBA" id="ARBA00012438"/>
    </source>
</evidence>
<keyword evidence="4" id="KW-1003">Cell membrane</keyword>
<evidence type="ECO:0000256" key="10">
    <source>
        <dbReference type="ARBA" id="ARBA00022840"/>
    </source>
</evidence>
<evidence type="ECO:0000256" key="7">
    <source>
        <dbReference type="ARBA" id="ARBA00022692"/>
    </source>
</evidence>
<proteinExistence type="predicted"/>
<dbReference type="CDD" id="cd00075">
    <property type="entry name" value="HATPase"/>
    <property type="match status" value="1"/>
</dbReference>
<evidence type="ECO:0000313" key="17">
    <source>
        <dbReference type="EMBL" id="MCM2533105.1"/>
    </source>
</evidence>
<keyword evidence="8" id="KW-0547">Nucleotide-binding</keyword>
<feature type="domain" description="Histidine kinase" evidence="15">
    <location>
        <begin position="134"/>
        <end position="354"/>
    </location>
</feature>
<dbReference type="Gene3D" id="6.10.340.10">
    <property type="match status" value="1"/>
</dbReference>
<dbReference type="Pfam" id="PF00672">
    <property type="entry name" value="HAMP"/>
    <property type="match status" value="1"/>
</dbReference>
<dbReference type="PANTHER" id="PTHR45528">
    <property type="entry name" value="SENSOR HISTIDINE KINASE CPXA"/>
    <property type="match status" value="1"/>
</dbReference>
<dbReference type="InterPro" id="IPR050398">
    <property type="entry name" value="HssS/ArlS-like"/>
</dbReference>
<dbReference type="InterPro" id="IPR036890">
    <property type="entry name" value="HATPase_C_sf"/>
</dbReference>
<dbReference type="EC" id="2.7.13.3" evidence="3"/>
<evidence type="ECO:0000259" key="16">
    <source>
        <dbReference type="PROSITE" id="PS50885"/>
    </source>
</evidence>
<dbReference type="Pfam" id="PF00512">
    <property type="entry name" value="HisKA"/>
    <property type="match status" value="1"/>
</dbReference>
<keyword evidence="12" id="KW-0902">Two-component regulatory system</keyword>
<dbReference type="SMART" id="SM00387">
    <property type="entry name" value="HATPase_c"/>
    <property type="match status" value="1"/>
</dbReference>
<dbReference type="Pfam" id="PF02518">
    <property type="entry name" value="HATPase_c"/>
    <property type="match status" value="1"/>
</dbReference>
<feature type="domain" description="HAMP" evidence="16">
    <location>
        <begin position="67"/>
        <end position="119"/>
    </location>
</feature>
<dbReference type="SUPFAM" id="SSF158472">
    <property type="entry name" value="HAMP domain-like"/>
    <property type="match status" value="1"/>
</dbReference>
<evidence type="ECO:0000259" key="15">
    <source>
        <dbReference type="PROSITE" id="PS50109"/>
    </source>
</evidence>
<keyword evidence="5" id="KW-0597">Phosphoprotein</keyword>
<dbReference type="InterPro" id="IPR005467">
    <property type="entry name" value="His_kinase_dom"/>
</dbReference>
<dbReference type="InterPro" id="IPR003594">
    <property type="entry name" value="HATPase_dom"/>
</dbReference>
<keyword evidence="13 14" id="KW-0472">Membrane</keyword>
<name>A0ABT0WAI8_9BACI</name>
<evidence type="ECO:0000256" key="5">
    <source>
        <dbReference type="ARBA" id="ARBA00022553"/>
    </source>
</evidence>
<dbReference type="PROSITE" id="PS50109">
    <property type="entry name" value="HIS_KIN"/>
    <property type="match status" value="1"/>
</dbReference>
<protein>
    <recommendedName>
        <fullName evidence="3">histidine kinase</fullName>
        <ecNumber evidence="3">2.7.13.3</ecNumber>
    </recommendedName>
</protein>
<dbReference type="GO" id="GO:0016301">
    <property type="term" value="F:kinase activity"/>
    <property type="evidence" value="ECO:0007669"/>
    <property type="project" value="UniProtKB-KW"/>
</dbReference>
<evidence type="ECO:0000256" key="14">
    <source>
        <dbReference type="SAM" id="Phobius"/>
    </source>
</evidence>
<dbReference type="InterPro" id="IPR004358">
    <property type="entry name" value="Sig_transdc_His_kin-like_C"/>
</dbReference>
<dbReference type="CDD" id="cd00082">
    <property type="entry name" value="HisKA"/>
    <property type="match status" value="1"/>
</dbReference>
<dbReference type="InterPro" id="IPR036097">
    <property type="entry name" value="HisK_dim/P_sf"/>
</dbReference>